<proteinExistence type="predicted"/>
<dbReference type="RefSeq" id="WP_369330292.1">
    <property type="nucleotide sequence ID" value="NZ_JAULBC010000005.1"/>
</dbReference>
<dbReference type="Proteomes" id="UP001560573">
    <property type="component" value="Unassembled WGS sequence"/>
</dbReference>
<feature type="chain" id="PRO_5045415492" description="Tetratricopeptide repeat protein" evidence="2">
    <location>
        <begin position="22"/>
        <end position="429"/>
    </location>
</feature>
<dbReference type="PANTHER" id="PTHR16214">
    <property type="entry name" value="TRANSMEMBRANE PROTEIN 260"/>
    <property type="match status" value="1"/>
</dbReference>
<organism evidence="3 4">
    <name type="scientific">Danxiaibacter flavus</name>
    <dbReference type="NCBI Taxonomy" id="3049108"/>
    <lineage>
        <taxon>Bacteria</taxon>
        <taxon>Pseudomonadati</taxon>
        <taxon>Bacteroidota</taxon>
        <taxon>Chitinophagia</taxon>
        <taxon>Chitinophagales</taxon>
        <taxon>Chitinophagaceae</taxon>
        <taxon>Danxiaibacter</taxon>
    </lineage>
</organism>
<evidence type="ECO:0000313" key="4">
    <source>
        <dbReference type="Proteomes" id="UP001560573"/>
    </source>
</evidence>
<evidence type="ECO:0008006" key="5">
    <source>
        <dbReference type="Google" id="ProtNLM"/>
    </source>
</evidence>
<protein>
    <recommendedName>
        <fullName evidence="5">Tetratricopeptide repeat protein</fullName>
    </recommendedName>
</protein>
<evidence type="ECO:0000256" key="1">
    <source>
        <dbReference type="SAM" id="Coils"/>
    </source>
</evidence>
<keyword evidence="2" id="KW-0732">Signal</keyword>
<dbReference type="EMBL" id="JAULBC010000005">
    <property type="protein sequence ID" value="MEX6688882.1"/>
    <property type="molecule type" value="Genomic_DNA"/>
</dbReference>
<keyword evidence="1" id="KW-0175">Coiled coil</keyword>
<dbReference type="InterPro" id="IPR052724">
    <property type="entry name" value="GT117_domain-containing"/>
</dbReference>
<gene>
    <name evidence="3" type="ORF">QTN47_15345</name>
</gene>
<dbReference type="PANTHER" id="PTHR16214:SF3">
    <property type="entry name" value="TRANSMEMBRANE PROTEIN 260"/>
    <property type="match status" value="1"/>
</dbReference>
<comment type="caution">
    <text evidence="3">The sequence shown here is derived from an EMBL/GenBank/DDBJ whole genome shotgun (WGS) entry which is preliminary data.</text>
</comment>
<accession>A0ABV3ZGA8</accession>
<dbReference type="SUPFAM" id="SSF48452">
    <property type="entry name" value="TPR-like"/>
    <property type="match status" value="1"/>
</dbReference>
<reference evidence="3 4" key="1">
    <citation type="submission" date="2023-07" db="EMBL/GenBank/DDBJ databases">
        <authorList>
            <person name="Lian W.-H."/>
        </authorList>
    </citation>
    <scope>NUCLEOTIDE SEQUENCE [LARGE SCALE GENOMIC DNA]</scope>
    <source>
        <strain evidence="3 4">SYSU DXS3180</strain>
    </source>
</reference>
<keyword evidence="4" id="KW-1185">Reference proteome</keyword>
<feature type="coiled-coil region" evidence="1">
    <location>
        <begin position="18"/>
        <end position="45"/>
    </location>
</feature>
<dbReference type="Gene3D" id="1.25.40.10">
    <property type="entry name" value="Tetratricopeptide repeat domain"/>
    <property type="match status" value="1"/>
</dbReference>
<sequence>MKKLFLYILFFMIAASNAALAQDAAADAAHNLEKAKAEMKRNRMDLSPDYTQAVDLLQKVVAVDSTKAEAWYYYGYALDRLNSFDGETMLDVDLHQTMKASEAFQKSIALSDSDTYKGEILLLDPHTKILTAWGSQAYRYFYEDKRDSAEWCLRQAFQRGGVNRTVLDYFRQVVDECSAGAYLFTNGDMYLYYLLYLQVIERYRVDVRFIDLNLLNTRWYPAWLQTKGILNVSYSADDLAKVEVEKWTTRSVTINNKNDKYGDSLITWQLKPTYASKFILRSDKIVLNLLQQNSFEKEVFFAGDVPPNMSLFLDTYLQSRGLTSKMVTHPKGDNTFELELRLQKLQHISTESRSYLNNRDNIQLLNNYRFAYGTAAIIASQNNHPEKALEFLESAERKYPEEVLPYFAPETKAYFQQLKEKASKGEKLE</sequence>
<evidence type="ECO:0000313" key="3">
    <source>
        <dbReference type="EMBL" id="MEX6688882.1"/>
    </source>
</evidence>
<dbReference type="InterPro" id="IPR011990">
    <property type="entry name" value="TPR-like_helical_dom_sf"/>
</dbReference>
<evidence type="ECO:0000256" key="2">
    <source>
        <dbReference type="SAM" id="SignalP"/>
    </source>
</evidence>
<feature type="signal peptide" evidence="2">
    <location>
        <begin position="1"/>
        <end position="21"/>
    </location>
</feature>
<name>A0ABV3ZGA8_9BACT</name>